<evidence type="ECO:0000313" key="2">
    <source>
        <dbReference type="Proteomes" id="UP000054047"/>
    </source>
</evidence>
<evidence type="ECO:0000313" key="1">
    <source>
        <dbReference type="EMBL" id="KIH46713.1"/>
    </source>
</evidence>
<proteinExistence type="predicted"/>
<dbReference type="Proteomes" id="UP000054047">
    <property type="component" value="Unassembled WGS sequence"/>
</dbReference>
<dbReference type="EMBL" id="KN768641">
    <property type="protein sequence ID" value="KIH46713.1"/>
    <property type="molecule type" value="Genomic_DNA"/>
</dbReference>
<organism evidence="1 2">
    <name type="scientific">Ancylostoma duodenale</name>
    <dbReference type="NCBI Taxonomy" id="51022"/>
    <lineage>
        <taxon>Eukaryota</taxon>
        <taxon>Metazoa</taxon>
        <taxon>Ecdysozoa</taxon>
        <taxon>Nematoda</taxon>
        <taxon>Chromadorea</taxon>
        <taxon>Rhabditida</taxon>
        <taxon>Rhabditina</taxon>
        <taxon>Rhabditomorpha</taxon>
        <taxon>Strongyloidea</taxon>
        <taxon>Ancylostomatidae</taxon>
        <taxon>Ancylostomatinae</taxon>
        <taxon>Ancylostoma</taxon>
    </lineage>
</organism>
<dbReference type="Gene3D" id="3.20.20.70">
    <property type="entry name" value="Aldolase class I"/>
    <property type="match status" value="1"/>
</dbReference>
<keyword evidence="2" id="KW-1185">Reference proteome</keyword>
<dbReference type="AlphaFoldDB" id="A0A0C2BS74"/>
<gene>
    <name evidence="1" type="ORF">ANCDUO_23232</name>
</gene>
<name>A0A0C2BS74_9BILA</name>
<dbReference type="SUPFAM" id="SSF51395">
    <property type="entry name" value="FMN-linked oxidoreductases"/>
    <property type="match status" value="1"/>
</dbReference>
<reference evidence="1 2" key="1">
    <citation type="submission" date="2013-12" db="EMBL/GenBank/DDBJ databases">
        <title>Draft genome of the parsitic nematode Ancylostoma duodenale.</title>
        <authorList>
            <person name="Mitreva M."/>
        </authorList>
    </citation>
    <scope>NUCLEOTIDE SEQUENCE [LARGE SCALE GENOMIC DNA]</scope>
    <source>
        <strain evidence="1 2">Zhejiang</strain>
    </source>
</reference>
<accession>A0A0C2BS74</accession>
<dbReference type="OrthoDB" id="14784at2759"/>
<sequence length="87" mass="9879">MDDFAMFGVNISNNNLTDDAKLDYEIGVNYFAAYTDYIVINVSSPESLTLLSVGKKYDLQKVHNFRTVINLKAPYHFTIGSVFEIFT</sequence>
<protein>
    <submittedName>
        <fullName evidence="1">Uncharacterized protein</fullName>
    </submittedName>
</protein>
<dbReference type="InterPro" id="IPR013785">
    <property type="entry name" value="Aldolase_TIM"/>
</dbReference>